<evidence type="ECO:0000256" key="1">
    <source>
        <dbReference type="ARBA" id="ARBA00000085"/>
    </source>
</evidence>
<dbReference type="PANTHER" id="PTHR45436:SF5">
    <property type="entry name" value="SENSOR HISTIDINE KINASE TRCS"/>
    <property type="match status" value="1"/>
</dbReference>
<keyword evidence="5 9" id="KW-0418">Kinase</keyword>
<name>A0A6V8K9S9_9ACTN</name>
<dbReference type="AlphaFoldDB" id="A0A6V8K9S9"/>
<dbReference type="PROSITE" id="PS50906">
    <property type="entry name" value="NIT"/>
    <property type="match status" value="1"/>
</dbReference>
<evidence type="ECO:0000256" key="7">
    <source>
        <dbReference type="SAM" id="Phobius"/>
    </source>
</evidence>
<dbReference type="InterPro" id="IPR003594">
    <property type="entry name" value="HATPase_dom"/>
</dbReference>
<dbReference type="SMART" id="SM00387">
    <property type="entry name" value="HATPase_c"/>
    <property type="match status" value="1"/>
</dbReference>
<comment type="caution">
    <text evidence="9">The sequence shown here is derived from an EMBL/GenBank/DDBJ whole genome shotgun (WGS) entry which is preliminary data.</text>
</comment>
<dbReference type="InterPro" id="IPR013587">
    <property type="entry name" value="Nitrate/nitrite_sensing"/>
</dbReference>
<feature type="compositionally biased region" description="Low complexity" evidence="6">
    <location>
        <begin position="824"/>
        <end position="835"/>
    </location>
</feature>
<protein>
    <recommendedName>
        <fullName evidence="2">histidine kinase</fullName>
        <ecNumber evidence="2">2.7.13.3</ecNumber>
    </recommendedName>
</protein>
<reference evidence="9 10" key="2">
    <citation type="submission" date="2020-03" db="EMBL/GenBank/DDBJ databases">
        <authorList>
            <person name="Ichikawa N."/>
            <person name="Kimura A."/>
            <person name="Kitahashi Y."/>
            <person name="Uohara A."/>
        </authorList>
    </citation>
    <scope>NUCLEOTIDE SEQUENCE [LARGE SCALE GENOMIC DNA]</scope>
    <source>
        <strain evidence="9 10">NBRC 108639</strain>
    </source>
</reference>
<dbReference type="PANTHER" id="PTHR45436">
    <property type="entry name" value="SENSOR HISTIDINE KINASE YKOH"/>
    <property type="match status" value="1"/>
</dbReference>
<evidence type="ECO:0000256" key="6">
    <source>
        <dbReference type="SAM" id="MobiDB-lite"/>
    </source>
</evidence>
<gene>
    <name evidence="9" type="ORF">Phou_026870</name>
</gene>
<dbReference type="Pfam" id="PF08376">
    <property type="entry name" value="NIT"/>
    <property type="match status" value="1"/>
</dbReference>
<dbReference type="GO" id="GO:0005886">
    <property type="term" value="C:plasma membrane"/>
    <property type="evidence" value="ECO:0007669"/>
    <property type="project" value="TreeGrafter"/>
</dbReference>
<evidence type="ECO:0000313" key="10">
    <source>
        <dbReference type="Proteomes" id="UP000482800"/>
    </source>
</evidence>
<evidence type="ECO:0000256" key="4">
    <source>
        <dbReference type="ARBA" id="ARBA00022679"/>
    </source>
</evidence>
<evidence type="ECO:0000256" key="5">
    <source>
        <dbReference type="ARBA" id="ARBA00022777"/>
    </source>
</evidence>
<feature type="compositionally biased region" description="Basic and acidic residues" evidence="6">
    <location>
        <begin position="906"/>
        <end position="938"/>
    </location>
</feature>
<dbReference type="EMBL" id="BLPF01000001">
    <property type="protein sequence ID" value="GFJ78507.1"/>
    <property type="molecule type" value="Genomic_DNA"/>
</dbReference>
<keyword evidence="7" id="KW-0472">Membrane</keyword>
<feature type="region of interest" description="Disordered" evidence="6">
    <location>
        <begin position="697"/>
        <end position="946"/>
    </location>
</feature>
<accession>A0A6V8K9S9</accession>
<sequence length="946" mass="100552">MNTGNWSIRAKIIALVTVPLAALLALWIFTTTLTVGPALNLLSAQTLLDEVGRPGENMVAELQRERRLSLVYLAGKGELPALGEQRNRTDAAVTEFRRRAGSPDLRDTADGRLGTHLDQLFTSLDLLPTGRGFVDRREMDQAGALGLYSGVIDGAFRVFEITADVDDDELNREARAITALGRAREVLGQSDALLAGAFAAGSFSGGEHAQLVQIIGAHRYLFAQALPALPDAERVAYQRMTEGEAFTRLRALEDRVIAQGRDGAPPPVTAAAWQSAYEPAVLQLREFELSSSDALADRATPVAVGVLLRLALAGLLGLAAIALSLLISLRVGRSLIRRLGGLRESAMDLADRRLPAVVARLRRGEEVDVAEEAPPLEYGSDEIGQLGRAFTEAQRTAVQAAVDEATLRQGFNEVFLNIARRSQALLHRQLALLDSMERRSTDPDELENLFRVDHLATRMRRHAEDLVILAGSAPGRGWRNPIGVIDVIRGAVSEVEDYSRVSITKVEPADIAGRAVGDVIHLLAELIENATSYSPPETKVQVTGASVPNGYAIEIEDRGLGMTPDAIGEANRKLSRPPDFDPANSARLGLFVVAQLGARHAVKIQLRPSPYGGITAIVLVPPDLVTPPPEPAALPAGPGSGETPRMRRARALASVESGARRPIEAVARPVLVPAPAIDVEEPTDQATDGLPKRVRQASLAPQLRGEPAGPLTLDRVDAEPPPRSAEQARATMAALQAGTARGRRAADAIPHPRREPHAAPPVRRDEGDLPFAGRGPDDKVELDAGETQFLPLAIRPTRPIEPLPADDPVPVPPARGTATPPPGVVVSPPSTGVAPEVIDGLPRRKRGTGTDGPGRRSTAGGLPRRKTGDDGARPARGGLDALRLRRIGGGDLPTRDPGAAGAEAFPTRDTDPPAPRADAKGHGKKTGEEGKATRDKTPPAEPEGAE</sequence>
<feature type="transmembrane region" description="Helical" evidence="7">
    <location>
        <begin position="12"/>
        <end position="30"/>
    </location>
</feature>
<keyword evidence="7" id="KW-0812">Transmembrane</keyword>
<evidence type="ECO:0000256" key="2">
    <source>
        <dbReference type="ARBA" id="ARBA00012438"/>
    </source>
</evidence>
<keyword evidence="4" id="KW-0808">Transferase</keyword>
<proteinExistence type="predicted"/>
<dbReference type="Gene3D" id="6.10.340.10">
    <property type="match status" value="1"/>
</dbReference>
<dbReference type="Gene3D" id="3.30.565.10">
    <property type="entry name" value="Histidine kinase-like ATPase, C-terminal domain"/>
    <property type="match status" value="1"/>
</dbReference>
<evidence type="ECO:0000259" key="8">
    <source>
        <dbReference type="PROSITE" id="PS50906"/>
    </source>
</evidence>
<dbReference type="GO" id="GO:0000160">
    <property type="term" value="P:phosphorelay signal transduction system"/>
    <property type="evidence" value="ECO:0007669"/>
    <property type="project" value="TreeGrafter"/>
</dbReference>
<feature type="compositionally biased region" description="Pro residues" evidence="6">
    <location>
        <begin position="799"/>
        <end position="823"/>
    </location>
</feature>
<dbReference type="Proteomes" id="UP000482800">
    <property type="component" value="Unassembled WGS sequence"/>
</dbReference>
<dbReference type="GO" id="GO:0004673">
    <property type="term" value="F:protein histidine kinase activity"/>
    <property type="evidence" value="ECO:0007669"/>
    <property type="project" value="UniProtKB-EC"/>
</dbReference>
<dbReference type="InterPro" id="IPR036890">
    <property type="entry name" value="HATPase_C_sf"/>
</dbReference>
<dbReference type="Pfam" id="PF02518">
    <property type="entry name" value="HATPase_c"/>
    <property type="match status" value="1"/>
</dbReference>
<keyword evidence="7" id="KW-1133">Transmembrane helix</keyword>
<keyword evidence="10" id="KW-1185">Reference proteome</keyword>
<feature type="compositionally biased region" description="Basic and acidic residues" evidence="6">
    <location>
        <begin position="744"/>
        <end position="767"/>
    </location>
</feature>
<dbReference type="InterPro" id="IPR050428">
    <property type="entry name" value="TCS_sensor_his_kinase"/>
</dbReference>
<feature type="domain" description="NIT" evidence="8">
    <location>
        <begin position="53"/>
        <end position="302"/>
    </location>
</feature>
<dbReference type="InterPro" id="IPR010910">
    <property type="entry name" value="Nitrate/nitrite_sensing_bac"/>
</dbReference>
<reference evidence="9 10" key="1">
    <citation type="submission" date="2020-03" db="EMBL/GenBank/DDBJ databases">
        <title>Whole genome shotgun sequence of Phytohabitans houttuyneae NBRC 108639.</title>
        <authorList>
            <person name="Komaki H."/>
            <person name="Tamura T."/>
        </authorList>
    </citation>
    <scope>NUCLEOTIDE SEQUENCE [LARGE SCALE GENOMIC DNA]</scope>
    <source>
        <strain evidence="9 10">NBRC 108639</strain>
    </source>
</reference>
<organism evidence="9 10">
    <name type="scientific">Phytohabitans houttuyneae</name>
    <dbReference type="NCBI Taxonomy" id="1076126"/>
    <lineage>
        <taxon>Bacteria</taxon>
        <taxon>Bacillati</taxon>
        <taxon>Actinomycetota</taxon>
        <taxon>Actinomycetes</taxon>
        <taxon>Micromonosporales</taxon>
        <taxon>Micromonosporaceae</taxon>
    </lineage>
</organism>
<dbReference type="EC" id="2.7.13.3" evidence="2"/>
<dbReference type="SUPFAM" id="SSF55874">
    <property type="entry name" value="ATPase domain of HSP90 chaperone/DNA topoisomerase II/histidine kinase"/>
    <property type="match status" value="1"/>
</dbReference>
<evidence type="ECO:0000256" key="3">
    <source>
        <dbReference type="ARBA" id="ARBA00022553"/>
    </source>
</evidence>
<keyword evidence="3" id="KW-0597">Phosphoprotein</keyword>
<evidence type="ECO:0000313" key="9">
    <source>
        <dbReference type="EMBL" id="GFJ78507.1"/>
    </source>
</evidence>
<comment type="catalytic activity">
    <reaction evidence="1">
        <text>ATP + protein L-histidine = ADP + protein N-phospho-L-histidine.</text>
        <dbReference type="EC" id="2.7.13.3"/>
    </reaction>
</comment>